<keyword evidence="3" id="KW-1185">Reference proteome</keyword>
<accession>A0A4Y2WK99</accession>
<dbReference type="PANTHER" id="PTHR33273:SF4">
    <property type="entry name" value="ENDONUCLEASE_EXONUCLEASE_PHOSPHATASE DOMAIN-CONTAINING PROTEIN"/>
    <property type="match status" value="1"/>
</dbReference>
<dbReference type="InterPro" id="IPR005135">
    <property type="entry name" value="Endo/exonuclease/phosphatase"/>
</dbReference>
<evidence type="ECO:0000259" key="1">
    <source>
        <dbReference type="Pfam" id="PF14529"/>
    </source>
</evidence>
<dbReference type="Proteomes" id="UP000499080">
    <property type="component" value="Unassembled WGS sequence"/>
</dbReference>
<feature type="domain" description="Endonuclease/exonuclease/phosphatase" evidence="1">
    <location>
        <begin position="134"/>
        <end position="250"/>
    </location>
</feature>
<comment type="caution">
    <text evidence="2">The sequence shown here is derived from an EMBL/GenBank/DDBJ whole genome shotgun (WGS) entry which is preliminary data.</text>
</comment>
<dbReference type="SUPFAM" id="SSF56219">
    <property type="entry name" value="DNase I-like"/>
    <property type="match status" value="1"/>
</dbReference>
<proteinExistence type="predicted"/>
<dbReference type="OrthoDB" id="6437148at2759"/>
<dbReference type="Gene3D" id="3.60.10.10">
    <property type="entry name" value="Endonuclease/exonuclease/phosphatase"/>
    <property type="match status" value="1"/>
</dbReference>
<name>A0A4Y2WK99_ARAVE</name>
<dbReference type="EMBL" id="BGPR01061866">
    <property type="protein sequence ID" value="GBO37441.1"/>
    <property type="molecule type" value="Genomic_DNA"/>
</dbReference>
<dbReference type="Pfam" id="PF14529">
    <property type="entry name" value="Exo_endo_phos_2"/>
    <property type="match status" value="1"/>
</dbReference>
<feature type="non-terminal residue" evidence="2">
    <location>
        <position position="1"/>
    </location>
</feature>
<dbReference type="InterPro" id="IPR036691">
    <property type="entry name" value="Endo/exonu/phosph_ase_sf"/>
</dbReference>
<protein>
    <recommendedName>
        <fullName evidence="1">Endonuclease/exonuclease/phosphatase domain-containing protein</fullName>
    </recommendedName>
</protein>
<gene>
    <name evidence="2" type="ORF">AVEN_266090_1</name>
</gene>
<dbReference type="PANTHER" id="PTHR33273">
    <property type="entry name" value="DOMAIN-CONTAINING PROTEIN, PUTATIVE-RELATED"/>
    <property type="match status" value="1"/>
</dbReference>
<evidence type="ECO:0000313" key="3">
    <source>
        <dbReference type="Proteomes" id="UP000499080"/>
    </source>
</evidence>
<dbReference type="AlphaFoldDB" id="A0A4Y2WK99"/>
<dbReference type="GO" id="GO:0003824">
    <property type="term" value="F:catalytic activity"/>
    <property type="evidence" value="ECO:0007669"/>
    <property type="project" value="InterPro"/>
</dbReference>
<evidence type="ECO:0000313" key="2">
    <source>
        <dbReference type="EMBL" id="GBO37441.1"/>
    </source>
</evidence>
<reference evidence="2 3" key="1">
    <citation type="journal article" date="2019" name="Sci. Rep.">
        <title>Orb-weaving spider Araneus ventricosus genome elucidates the spidroin gene catalogue.</title>
        <authorList>
            <person name="Kono N."/>
            <person name="Nakamura H."/>
            <person name="Ohtoshi R."/>
            <person name="Moran D.A.P."/>
            <person name="Shinohara A."/>
            <person name="Yoshida Y."/>
            <person name="Fujiwara M."/>
            <person name="Mori M."/>
            <person name="Tomita M."/>
            <person name="Arakawa K."/>
        </authorList>
    </citation>
    <scope>NUCLEOTIDE SEQUENCE [LARGE SCALE GENOMIC DNA]</scope>
</reference>
<sequence length="425" mass="48052">LHFDAFLKGKNRKIFLSIRLVQINPKLNSIAINKNPQTSQDTIELLQINLGKAKAASDTLQTAAKKFNADFVLVQEPYVHEEKLQGLPGTWNILPSNSKKAAILTTKTIHKTTTIAVKENTVAIKVQTEKFPLTIISAYSSPYANIQDTLQEIQEIITSLAGGKILIGADLNGHNTLWGYRDNDTRGNDIFDFILANSLFLNNTQDAPPTFQLNDAKGWPDLTLCTQELIQDMGEWKVLEEPSSSDHSYIRITVSAPLHHHTMKRYKTKYGNYAKLTKNLSTSIAPAIEAFQAARNQIDLNAATTFLQREIIKACDRSFKTKKQKIESNPAWYTSEHDILKKRLLAFKRRSQRAPSDTRATAQLTYKKERAKYINRIRKDKINGWKGFCTKATNPYGRHYKAAFRKAVLPSQLVALANNRHKEVS</sequence>
<organism evidence="2 3">
    <name type="scientific">Araneus ventricosus</name>
    <name type="common">Orbweaver spider</name>
    <name type="synonym">Epeira ventricosa</name>
    <dbReference type="NCBI Taxonomy" id="182803"/>
    <lineage>
        <taxon>Eukaryota</taxon>
        <taxon>Metazoa</taxon>
        <taxon>Ecdysozoa</taxon>
        <taxon>Arthropoda</taxon>
        <taxon>Chelicerata</taxon>
        <taxon>Arachnida</taxon>
        <taxon>Araneae</taxon>
        <taxon>Araneomorphae</taxon>
        <taxon>Entelegynae</taxon>
        <taxon>Araneoidea</taxon>
        <taxon>Araneidae</taxon>
        <taxon>Araneus</taxon>
    </lineage>
</organism>